<dbReference type="eggNOG" id="COG1309">
    <property type="taxonomic scope" value="Bacteria"/>
</dbReference>
<dbReference type="Pfam" id="PF00440">
    <property type="entry name" value="TetR_N"/>
    <property type="match status" value="1"/>
</dbReference>
<dbReference type="PRINTS" id="PR00455">
    <property type="entry name" value="HTHTETR"/>
</dbReference>
<keyword evidence="1" id="KW-0805">Transcription regulation</keyword>
<evidence type="ECO:0000259" key="5">
    <source>
        <dbReference type="PROSITE" id="PS50977"/>
    </source>
</evidence>
<dbReference type="AlphaFoldDB" id="A0A059G5Q4"/>
<gene>
    <name evidence="6" type="ORF">HOC_11483</name>
</gene>
<protein>
    <submittedName>
        <fullName evidence="6">TetR family transcriptional regulator</fullName>
    </submittedName>
</protein>
<dbReference type="OrthoDB" id="9816431at2"/>
<dbReference type="Proteomes" id="UP000024942">
    <property type="component" value="Unassembled WGS sequence"/>
</dbReference>
<dbReference type="GO" id="GO:0000976">
    <property type="term" value="F:transcription cis-regulatory region binding"/>
    <property type="evidence" value="ECO:0007669"/>
    <property type="project" value="TreeGrafter"/>
</dbReference>
<evidence type="ECO:0000313" key="6">
    <source>
        <dbReference type="EMBL" id="KDA02182.1"/>
    </source>
</evidence>
<dbReference type="InterPro" id="IPR036271">
    <property type="entry name" value="Tet_transcr_reg_TetR-rel_C_sf"/>
</dbReference>
<organism evidence="6 7">
    <name type="scientific">Hyphomonas oceanitis SCH89</name>
    <dbReference type="NCBI Taxonomy" id="1280953"/>
    <lineage>
        <taxon>Bacteria</taxon>
        <taxon>Pseudomonadati</taxon>
        <taxon>Pseudomonadota</taxon>
        <taxon>Alphaproteobacteria</taxon>
        <taxon>Hyphomonadales</taxon>
        <taxon>Hyphomonadaceae</taxon>
        <taxon>Hyphomonas</taxon>
    </lineage>
</organism>
<evidence type="ECO:0000256" key="2">
    <source>
        <dbReference type="ARBA" id="ARBA00023125"/>
    </source>
</evidence>
<keyword evidence="3" id="KW-0804">Transcription</keyword>
<evidence type="ECO:0000256" key="3">
    <source>
        <dbReference type="ARBA" id="ARBA00023163"/>
    </source>
</evidence>
<dbReference type="RefSeq" id="WP_051624799.1">
    <property type="nucleotide sequence ID" value="NZ_ARYL01000016.1"/>
</dbReference>
<keyword evidence="7" id="KW-1185">Reference proteome</keyword>
<dbReference type="InterPro" id="IPR009057">
    <property type="entry name" value="Homeodomain-like_sf"/>
</dbReference>
<sequence length="236" mass="25857">MPTDLSLDPTPAERRRLKVRGAIIEAAERVFALEGESGLSIRRLAEEIDYSPSAIYKYFGSKDELIDELKEAFFERLLARVGRVSGVDAPFAVRGRACVSTYIETAIERPYHYAAAFSQIESAEMSPQCDADWDVFTASNKGRAFGVLVSMVKEGQSLGIFDPDLDPFLSATSVWAASHGVAQLLTHLPHFPAVAPTHAPVSASEFITFHADLVFRGLQGPANRQQTDFIPLGDKP</sequence>
<name>A0A059G5Q4_9PROT</name>
<dbReference type="InterPro" id="IPR050109">
    <property type="entry name" value="HTH-type_TetR-like_transc_reg"/>
</dbReference>
<evidence type="ECO:0000313" key="7">
    <source>
        <dbReference type="Proteomes" id="UP000024942"/>
    </source>
</evidence>
<comment type="caution">
    <text evidence="6">The sequence shown here is derived from an EMBL/GenBank/DDBJ whole genome shotgun (WGS) entry which is preliminary data.</text>
</comment>
<feature type="domain" description="HTH tetR-type" evidence="5">
    <location>
        <begin position="17"/>
        <end position="77"/>
    </location>
</feature>
<dbReference type="PANTHER" id="PTHR30055:SF234">
    <property type="entry name" value="HTH-TYPE TRANSCRIPTIONAL REGULATOR BETI"/>
    <property type="match status" value="1"/>
</dbReference>
<dbReference type="SUPFAM" id="SSF48498">
    <property type="entry name" value="Tetracyclin repressor-like, C-terminal domain"/>
    <property type="match status" value="1"/>
</dbReference>
<dbReference type="Gene3D" id="1.10.357.10">
    <property type="entry name" value="Tetracycline Repressor, domain 2"/>
    <property type="match status" value="1"/>
</dbReference>
<proteinExistence type="predicted"/>
<dbReference type="GO" id="GO:0003700">
    <property type="term" value="F:DNA-binding transcription factor activity"/>
    <property type="evidence" value="ECO:0007669"/>
    <property type="project" value="TreeGrafter"/>
</dbReference>
<dbReference type="SUPFAM" id="SSF46689">
    <property type="entry name" value="Homeodomain-like"/>
    <property type="match status" value="1"/>
</dbReference>
<dbReference type="EMBL" id="ARYL01000016">
    <property type="protein sequence ID" value="KDA02182.1"/>
    <property type="molecule type" value="Genomic_DNA"/>
</dbReference>
<reference evidence="6 7" key="1">
    <citation type="journal article" date="2014" name="Antonie Van Leeuwenhoek">
        <title>Hyphomonas beringensis sp. nov. and Hyphomonas chukchiensis sp. nov., isolated from surface seawater of the Bering Sea and Chukchi Sea.</title>
        <authorList>
            <person name="Li C."/>
            <person name="Lai Q."/>
            <person name="Li G."/>
            <person name="Dong C."/>
            <person name="Wang J."/>
            <person name="Liao Y."/>
            <person name="Shao Z."/>
        </authorList>
    </citation>
    <scope>NUCLEOTIDE SEQUENCE [LARGE SCALE GENOMIC DNA]</scope>
    <source>
        <strain evidence="6 7">SCH89</strain>
    </source>
</reference>
<keyword evidence="2 4" id="KW-0238">DNA-binding</keyword>
<evidence type="ECO:0000256" key="4">
    <source>
        <dbReference type="PROSITE-ProRule" id="PRU00335"/>
    </source>
</evidence>
<evidence type="ECO:0000256" key="1">
    <source>
        <dbReference type="ARBA" id="ARBA00023015"/>
    </source>
</evidence>
<dbReference type="InterPro" id="IPR001647">
    <property type="entry name" value="HTH_TetR"/>
</dbReference>
<accession>A0A059G5Q4</accession>
<dbReference type="PATRIC" id="fig|1280953.3.peg.2315"/>
<feature type="DNA-binding region" description="H-T-H motif" evidence="4">
    <location>
        <begin position="40"/>
        <end position="59"/>
    </location>
</feature>
<dbReference type="STRING" id="1280953.HOC_11483"/>
<dbReference type="PROSITE" id="PS50977">
    <property type="entry name" value="HTH_TETR_2"/>
    <property type="match status" value="1"/>
</dbReference>
<dbReference type="PANTHER" id="PTHR30055">
    <property type="entry name" value="HTH-TYPE TRANSCRIPTIONAL REGULATOR RUTR"/>
    <property type="match status" value="1"/>
</dbReference>